<dbReference type="InterPro" id="IPR050093">
    <property type="entry name" value="ABC_SmlMolc_Importer"/>
</dbReference>
<gene>
    <name evidence="5" type="ORF">C1H87_10395</name>
</gene>
<evidence type="ECO:0000313" key="6">
    <source>
        <dbReference type="Proteomes" id="UP000235826"/>
    </source>
</evidence>
<keyword evidence="3" id="KW-0067">ATP-binding</keyword>
<evidence type="ECO:0000259" key="4">
    <source>
        <dbReference type="PROSITE" id="PS50893"/>
    </source>
</evidence>
<dbReference type="EMBL" id="CP025791">
    <property type="protein sequence ID" value="AUP79087.1"/>
    <property type="molecule type" value="Genomic_DNA"/>
</dbReference>
<dbReference type="PANTHER" id="PTHR42781">
    <property type="entry name" value="SPERMIDINE/PUTRESCINE IMPORT ATP-BINDING PROTEIN POTA"/>
    <property type="match status" value="1"/>
</dbReference>
<dbReference type="InterPro" id="IPR017871">
    <property type="entry name" value="ABC_transporter-like_CS"/>
</dbReference>
<protein>
    <recommendedName>
        <fullName evidence="4">ABC transporter domain-containing protein</fullName>
    </recommendedName>
</protein>
<reference evidence="5 6" key="1">
    <citation type="submission" date="2018-01" db="EMBL/GenBank/DDBJ databases">
        <title>Complete genome sequence of Flavivirga eckloniae ECD14 isolated from seaweed Ecklonia cava.</title>
        <authorList>
            <person name="Lee J.H."/>
            <person name="Baik K.S."/>
            <person name="Seong C.N."/>
        </authorList>
    </citation>
    <scope>NUCLEOTIDE SEQUENCE [LARGE SCALE GENOMIC DNA]</scope>
    <source>
        <strain evidence="5 6">ECD14</strain>
    </source>
</reference>
<dbReference type="RefSeq" id="WP_102755742.1">
    <property type="nucleotide sequence ID" value="NZ_CP025791.1"/>
</dbReference>
<keyword evidence="2" id="KW-0547">Nucleotide-binding</keyword>
<dbReference type="PROSITE" id="PS00211">
    <property type="entry name" value="ABC_TRANSPORTER_1"/>
    <property type="match status" value="1"/>
</dbReference>
<dbReference type="OrthoDB" id="9782239at2"/>
<evidence type="ECO:0000313" key="5">
    <source>
        <dbReference type="EMBL" id="AUP79087.1"/>
    </source>
</evidence>
<dbReference type="AlphaFoldDB" id="A0A2K9PR78"/>
<dbReference type="InterPro" id="IPR003439">
    <property type="entry name" value="ABC_transporter-like_ATP-bd"/>
</dbReference>
<dbReference type="Proteomes" id="UP000235826">
    <property type="component" value="Chromosome"/>
</dbReference>
<dbReference type="Pfam" id="PF00005">
    <property type="entry name" value="ABC_tran"/>
    <property type="match status" value="1"/>
</dbReference>
<dbReference type="SMART" id="SM00382">
    <property type="entry name" value="AAA"/>
    <property type="match status" value="1"/>
</dbReference>
<evidence type="ECO:0000256" key="3">
    <source>
        <dbReference type="ARBA" id="ARBA00022840"/>
    </source>
</evidence>
<dbReference type="PANTHER" id="PTHR42781:SF4">
    <property type="entry name" value="SPERMIDINE_PUTRESCINE IMPORT ATP-BINDING PROTEIN POTA"/>
    <property type="match status" value="1"/>
</dbReference>
<dbReference type="PROSITE" id="PS50893">
    <property type="entry name" value="ABC_TRANSPORTER_2"/>
    <property type="match status" value="1"/>
</dbReference>
<dbReference type="Gene3D" id="3.40.50.300">
    <property type="entry name" value="P-loop containing nucleotide triphosphate hydrolases"/>
    <property type="match status" value="1"/>
</dbReference>
<organism evidence="5 6">
    <name type="scientific">Flavivirga eckloniae</name>
    <dbReference type="NCBI Taxonomy" id="1803846"/>
    <lineage>
        <taxon>Bacteria</taxon>
        <taxon>Pseudomonadati</taxon>
        <taxon>Bacteroidota</taxon>
        <taxon>Flavobacteriia</taxon>
        <taxon>Flavobacteriales</taxon>
        <taxon>Flavobacteriaceae</taxon>
        <taxon>Flavivirga</taxon>
    </lineage>
</organism>
<accession>A0A2K9PR78</accession>
<evidence type="ECO:0000256" key="1">
    <source>
        <dbReference type="ARBA" id="ARBA00022448"/>
    </source>
</evidence>
<keyword evidence="1" id="KW-0813">Transport</keyword>
<dbReference type="GO" id="GO:0005524">
    <property type="term" value="F:ATP binding"/>
    <property type="evidence" value="ECO:0007669"/>
    <property type="project" value="UniProtKB-KW"/>
</dbReference>
<proteinExistence type="predicted"/>
<evidence type="ECO:0000256" key="2">
    <source>
        <dbReference type="ARBA" id="ARBA00022741"/>
    </source>
</evidence>
<sequence>MLEINNISYKYKNSDFSIRMDGVDFAPHKITCVLGENGSGKTTFLNLIGGHLPLQNGTITVFDNDITHINASERPIATVFQELGLFPHLSVHENLALAIEPNRLFGKSDNVDIDVTDIIKTFQLDALKDIRPNSLSGGQQQRIAIARAISTKPKVLILDEPTSALDYQNIEKLTHLLEELKNSKQVPIMIVVSHDWHFVMDIADNIIYMENGKQVFQGTKEEFKETPLYIKKQ</sequence>
<dbReference type="KEGG" id="fek:C1H87_10395"/>
<dbReference type="InterPro" id="IPR003593">
    <property type="entry name" value="AAA+_ATPase"/>
</dbReference>
<name>A0A2K9PR78_9FLAO</name>
<keyword evidence="6" id="KW-1185">Reference proteome</keyword>
<dbReference type="InterPro" id="IPR027417">
    <property type="entry name" value="P-loop_NTPase"/>
</dbReference>
<dbReference type="SUPFAM" id="SSF52540">
    <property type="entry name" value="P-loop containing nucleoside triphosphate hydrolases"/>
    <property type="match status" value="1"/>
</dbReference>
<dbReference type="GO" id="GO:0016887">
    <property type="term" value="F:ATP hydrolysis activity"/>
    <property type="evidence" value="ECO:0007669"/>
    <property type="project" value="InterPro"/>
</dbReference>
<feature type="domain" description="ABC transporter" evidence="4">
    <location>
        <begin position="2"/>
        <end position="230"/>
    </location>
</feature>